<feature type="compositionally biased region" description="Basic and acidic residues" evidence="1">
    <location>
        <begin position="1"/>
        <end position="10"/>
    </location>
</feature>
<comment type="caution">
    <text evidence="2">The sequence shown here is derived from an EMBL/GenBank/DDBJ whole genome shotgun (WGS) entry which is preliminary data.</text>
</comment>
<evidence type="ECO:0000313" key="2">
    <source>
        <dbReference type="EMBL" id="KAA1075967.1"/>
    </source>
</evidence>
<feature type="region of interest" description="Disordered" evidence="1">
    <location>
        <begin position="66"/>
        <end position="85"/>
    </location>
</feature>
<feature type="compositionally biased region" description="Basic and acidic residues" evidence="1">
    <location>
        <begin position="76"/>
        <end position="85"/>
    </location>
</feature>
<keyword evidence="4" id="KW-1185">Reference proteome</keyword>
<protein>
    <submittedName>
        <fullName evidence="2">Uncharacterized protein</fullName>
    </submittedName>
</protein>
<accession>A0A5B0MFK8</accession>
<evidence type="ECO:0000313" key="5">
    <source>
        <dbReference type="Proteomes" id="UP000325313"/>
    </source>
</evidence>
<sequence>MTIPGEEDRGCCSPVLRPTSDAQMPDGPLFTRSSVTKMWGLDGGAFTAVLSTSSVATGLERGASIAGSLESESESEEHGGSKYEELLALAELE</sequence>
<dbReference type="EMBL" id="VDEP01000471">
    <property type="protein sequence ID" value="KAA1075967.1"/>
    <property type="molecule type" value="Genomic_DNA"/>
</dbReference>
<dbReference type="Proteomes" id="UP000325313">
    <property type="component" value="Unassembled WGS sequence"/>
</dbReference>
<evidence type="ECO:0000313" key="3">
    <source>
        <dbReference type="EMBL" id="KAA1091320.1"/>
    </source>
</evidence>
<proteinExistence type="predicted"/>
<evidence type="ECO:0000313" key="4">
    <source>
        <dbReference type="Proteomes" id="UP000324748"/>
    </source>
</evidence>
<feature type="region of interest" description="Disordered" evidence="1">
    <location>
        <begin position="1"/>
        <end position="27"/>
    </location>
</feature>
<reference evidence="4 5" key="1">
    <citation type="submission" date="2019-05" db="EMBL/GenBank/DDBJ databases">
        <title>Emergence of the Ug99 lineage of the wheat stem rust pathogen through somatic hybridization.</title>
        <authorList>
            <person name="Li F."/>
            <person name="Upadhyaya N.M."/>
            <person name="Sperschneider J."/>
            <person name="Matny O."/>
            <person name="Nguyen-Phuc H."/>
            <person name="Mago R."/>
            <person name="Raley C."/>
            <person name="Miller M.E."/>
            <person name="Silverstein K.A.T."/>
            <person name="Henningsen E."/>
            <person name="Hirsch C.D."/>
            <person name="Visser B."/>
            <person name="Pretorius Z.A."/>
            <person name="Steffenson B.J."/>
            <person name="Schwessinger B."/>
            <person name="Dodds P.N."/>
            <person name="Figueroa M."/>
        </authorList>
    </citation>
    <scope>NUCLEOTIDE SEQUENCE [LARGE SCALE GENOMIC DNA]</scope>
    <source>
        <strain evidence="3">21-0</strain>
        <strain evidence="2 5">Ug99</strain>
    </source>
</reference>
<name>A0A5B0MFK8_PUCGR</name>
<evidence type="ECO:0000256" key="1">
    <source>
        <dbReference type="SAM" id="MobiDB-lite"/>
    </source>
</evidence>
<organism evidence="2 5">
    <name type="scientific">Puccinia graminis f. sp. tritici</name>
    <dbReference type="NCBI Taxonomy" id="56615"/>
    <lineage>
        <taxon>Eukaryota</taxon>
        <taxon>Fungi</taxon>
        <taxon>Dikarya</taxon>
        <taxon>Basidiomycota</taxon>
        <taxon>Pucciniomycotina</taxon>
        <taxon>Pucciniomycetes</taxon>
        <taxon>Pucciniales</taxon>
        <taxon>Pucciniaceae</taxon>
        <taxon>Puccinia</taxon>
    </lineage>
</organism>
<gene>
    <name evidence="3" type="ORF">PGT21_031234</name>
    <name evidence="2" type="ORF">PGTUg99_031759</name>
</gene>
<dbReference type="EMBL" id="VSWC01000092">
    <property type="protein sequence ID" value="KAA1091320.1"/>
    <property type="molecule type" value="Genomic_DNA"/>
</dbReference>
<dbReference type="AlphaFoldDB" id="A0A5B0MFK8"/>
<dbReference type="Proteomes" id="UP000324748">
    <property type="component" value="Unassembled WGS sequence"/>
</dbReference>